<keyword evidence="2" id="KW-1185">Reference proteome</keyword>
<gene>
    <name evidence="1" type="ORF">BJ508DRAFT_332025</name>
</gene>
<dbReference type="InterPro" id="IPR053267">
    <property type="entry name" value="Verrucosidin_biosynth-assoc"/>
</dbReference>
<dbReference type="PANTHER" id="PTHR42087">
    <property type="entry name" value="ILP IS AN APOPTOSIS INHIBITOR"/>
    <property type="match status" value="1"/>
</dbReference>
<sequence>MSAFPTPQSSRDDDSVAPQQAALNFDLTLWHVHHQACRTYFVEEGQYKEAAKALAAFLNIRLPHQIPGTPLRQQFFSTTSQLPWAGPDEDIRRKAQASLSFNGPDHHRSPNPLTDAYTDISLFPYLKRLVCTGFDKDSVMLELFGEHWMQGIKRLLDQERKNFLFAVRSKGSSWLKVKEVYDAGMGPNELVPFLKPLGEAEDGASERGQADMEWKQWEEFEAWEAPGSNARGKRRANEY</sequence>
<dbReference type="AlphaFoldDB" id="A0A3N4HR97"/>
<organism evidence="1 2">
    <name type="scientific">Ascobolus immersus RN42</name>
    <dbReference type="NCBI Taxonomy" id="1160509"/>
    <lineage>
        <taxon>Eukaryota</taxon>
        <taxon>Fungi</taxon>
        <taxon>Dikarya</taxon>
        <taxon>Ascomycota</taxon>
        <taxon>Pezizomycotina</taxon>
        <taxon>Pezizomycetes</taxon>
        <taxon>Pezizales</taxon>
        <taxon>Ascobolaceae</taxon>
        <taxon>Ascobolus</taxon>
    </lineage>
</organism>
<dbReference type="OrthoDB" id="5335812at2759"/>
<dbReference type="Proteomes" id="UP000275078">
    <property type="component" value="Unassembled WGS sequence"/>
</dbReference>
<proteinExistence type="predicted"/>
<dbReference type="EMBL" id="ML119762">
    <property type="protein sequence ID" value="RPA75506.1"/>
    <property type="molecule type" value="Genomic_DNA"/>
</dbReference>
<protein>
    <submittedName>
        <fullName evidence="1">Uncharacterized protein</fullName>
    </submittedName>
</protein>
<accession>A0A3N4HR97</accession>
<reference evidence="1 2" key="1">
    <citation type="journal article" date="2018" name="Nat. Ecol. Evol.">
        <title>Pezizomycetes genomes reveal the molecular basis of ectomycorrhizal truffle lifestyle.</title>
        <authorList>
            <person name="Murat C."/>
            <person name="Payen T."/>
            <person name="Noel B."/>
            <person name="Kuo A."/>
            <person name="Morin E."/>
            <person name="Chen J."/>
            <person name="Kohler A."/>
            <person name="Krizsan K."/>
            <person name="Balestrini R."/>
            <person name="Da Silva C."/>
            <person name="Montanini B."/>
            <person name="Hainaut M."/>
            <person name="Levati E."/>
            <person name="Barry K.W."/>
            <person name="Belfiori B."/>
            <person name="Cichocki N."/>
            <person name="Clum A."/>
            <person name="Dockter R.B."/>
            <person name="Fauchery L."/>
            <person name="Guy J."/>
            <person name="Iotti M."/>
            <person name="Le Tacon F."/>
            <person name="Lindquist E.A."/>
            <person name="Lipzen A."/>
            <person name="Malagnac F."/>
            <person name="Mello A."/>
            <person name="Molinier V."/>
            <person name="Miyauchi S."/>
            <person name="Poulain J."/>
            <person name="Riccioni C."/>
            <person name="Rubini A."/>
            <person name="Sitrit Y."/>
            <person name="Splivallo R."/>
            <person name="Traeger S."/>
            <person name="Wang M."/>
            <person name="Zifcakova L."/>
            <person name="Wipf D."/>
            <person name="Zambonelli A."/>
            <person name="Paolocci F."/>
            <person name="Nowrousian M."/>
            <person name="Ottonello S."/>
            <person name="Baldrian P."/>
            <person name="Spatafora J.W."/>
            <person name="Henrissat B."/>
            <person name="Nagy L.G."/>
            <person name="Aury J.M."/>
            <person name="Wincker P."/>
            <person name="Grigoriev I.V."/>
            <person name="Bonfante P."/>
            <person name="Martin F.M."/>
        </authorList>
    </citation>
    <scope>NUCLEOTIDE SEQUENCE [LARGE SCALE GENOMIC DNA]</scope>
    <source>
        <strain evidence="1 2">RN42</strain>
    </source>
</reference>
<evidence type="ECO:0000313" key="1">
    <source>
        <dbReference type="EMBL" id="RPA75506.1"/>
    </source>
</evidence>
<dbReference type="PANTHER" id="PTHR42087:SF1">
    <property type="entry name" value="ILP IS AN APOPTOSIS INHIBITOR"/>
    <property type="match status" value="1"/>
</dbReference>
<name>A0A3N4HR97_ASCIM</name>
<evidence type="ECO:0000313" key="2">
    <source>
        <dbReference type="Proteomes" id="UP000275078"/>
    </source>
</evidence>